<evidence type="ECO:0008006" key="3">
    <source>
        <dbReference type="Google" id="ProtNLM"/>
    </source>
</evidence>
<reference evidence="1 2" key="1">
    <citation type="submission" date="2024-01" db="EMBL/GenBank/DDBJ databases">
        <title>A telomere-to-telomere, gap-free genome of sweet tea (Lithocarpus litseifolius).</title>
        <authorList>
            <person name="Zhou J."/>
        </authorList>
    </citation>
    <scope>NUCLEOTIDE SEQUENCE [LARGE SCALE GENOMIC DNA]</scope>
    <source>
        <strain evidence="1">Zhou-2022a</strain>
        <tissue evidence="1">Leaf</tissue>
    </source>
</reference>
<dbReference type="SUPFAM" id="SSF53474">
    <property type="entry name" value="alpha/beta-Hydrolases"/>
    <property type="match status" value="1"/>
</dbReference>
<dbReference type="PANTHER" id="PTHR31479">
    <property type="entry name" value="ALPHA/BETA-HYDROLASES SUPERFAMILY PROTEIN"/>
    <property type="match status" value="1"/>
</dbReference>
<dbReference type="PANTHER" id="PTHR31479:SF2">
    <property type="entry name" value="ALPHA_BETA-HYDROLASES SUPERFAMILY PROTEIN"/>
    <property type="match status" value="1"/>
</dbReference>
<dbReference type="AlphaFoldDB" id="A0AAW2D5S5"/>
<comment type="caution">
    <text evidence="1">The sequence shown here is derived from an EMBL/GenBank/DDBJ whole genome shotgun (WGS) entry which is preliminary data.</text>
</comment>
<accession>A0AAW2D5S5</accession>
<dbReference type="EMBL" id="JAZDWU010000004">
    <property type="protein sequence ID" value="KAL0005624.1"/>
    <property type="molecule type" value="Genomic_DNA"/>
</dbReference>
<protein>
    <recommendedName>
        <fullName evidence="3">Fungal lipase-like domain-containing protein</fullName>
    </recommendedName>
</protein>
<dbReference type="Proteomes" id="UP001459277">
    <property type="component" value="Unassembled WGS sequence"/>
</dbReference>
<dbReference type="InterPro" id="IPR029058">
    <property type="entry name" value="AB_hydrolase_fold"/>
</dbReference>
<dbReference type="Gene3D" id="3.40.50.1820">
    <property type="entry name" value="alpha/beta hydrolase"/>
    <property type="match status" value="1"/>
</dbReference>
<organism evidence="1 2">
    <name type="scientific">Lithocarpus litseifolius</name>
    <dbReference type="NCBI Taxonomy" id="425828"/>
    <lineage>
        <taxon>Eukaryota</taxon>
        <taxon>Viridiplantae</taxon>
        <taxon>Streptophyta</taxon>
        <taxon>Embryophyta</taxon>
        <taxon>Tracheophyta</taxon>
        <taxon>Spermatophyta</taxon>
        <taxon>Magnoliopsida</taxon>
        <taxon>eudicotyledons</taxon>
        <taxon>Gunneridae</taxon>
        <taxon>Pentapetalae</taxon>
        <taxon>rosids</taxon>
        <taxon>fabids</taxon>
        <taxon>Fagales</taxon>
        <taxon>Fagaceae</taxon>
        <taxon>Lithocarpus</taxon>
    </lineage>
</organism>
<gene>
    <name evidence="1" type="ORF">SO802_013185</name>
</gene>
<sequence>MNGSEKYSFHLRGPTRLKAVDWNNVNHRRSIIASLVQGVYAQEYDRQQRLKEPRAPPLAPPWWEFFDFQLYCVLSDQVDTSVFGAVYEKCNSYDSASNAPKYVFAFRGNFISESTIIRDLKLDVECCFNKLNSDDARFVIGMNKVKEMVNISGGAPNMWLAGHSLGAAMALSAGKNMAMLNHSIETYLYSPPFPSLTEILTKWTKCTEKTQDKIHIAKSFVKATLVAAAQASNKAQHDPFSALYDWHPNLFVNRGDLICSGYIAYFEHRNRMECIGAGIIEKFATQTSTKTIFTNSVSSGTTLPRGAEGLHLLPLANLYINTKNTPKPLQAHAHEQWWNPDTDCELKEYHYN</sequence>
<keyword evidence="2" id="KW-1185">Reference proteome</keyword>
<name>A0AAW2D5S5_9ROSI</name>
<evidence type="ECO:0000313" key="1">
    <source>
        <dbReference type="EMBL" id="KAL0005624.1"/>
    </source>
</evidence>
<proteinExistence type="predicted"/>
<evidence type="ECO:0000313" key="2">
    <source>
        <dbReference type="Proteomes" id="UP001459277"/>
    </source>
</evidence>